<dbReference type="AlphaFoldDB" id="A0A5N6RDH7"/>
<protein>
    <submittedName>
        <fullName evidence="1">Uncharacterized protein</fullName>
    </submittedName>
</protein>
<evidence type="ECO:0000313" key="2">
    <source>
        <dbReference type="Proteomes" id="UP000327013"/>
    </source>
</evidence>
<gene>
    <name evidence="1" type="ORF">FH972_015088</name>
</gene>
<sequence length="142" mass="15802">MAVFLRLSMAEPHSASTRRASLRLSMAKHCSTLAWPRALLCLSMTKPHSTSARRASLRLYMVENLACLSMVELHSTLEWLSLTPTWQALLRLSMAKPHSTSARQASLYLCMAKSLAPPQHDRASLCLIVAEPHSAFPRPSFT</sequence>
<dbReference type="EMBL" id="CM017326">
    <property type="protein sequence ID" value="KAE8076436.1"/>
    <property type="molecule type" value="Genomic_DNA"/>
</dbReference>
<dbReference type="Proteomes" id="UP000327013">
    <property type="component" value="Chromosome 6"/>
</dbReference>
<keyword evidence="2" id="KW-1185">Reference proteome</keyword>
<name>A0A5N6RDH7_9ROSI</name>
<reference evidence="1 2" key="1">
    <citation type="submission" date="2019-06" db="EMBL/GenBank/DDBJ databases">
        <title>A chromosomal-level reference genome of Carpinus fangiana (Coryloideae, Betulaceae).</title>
        <authorList>
            <person name="Yang X."/>
            <person name="Wang Z."/>
            <person name="Zhang L."/>
            <person name="Hao G."/>
            <person name="Liu J."/>
            <person name="Yang Y."/>
        </authorList>
    </citation>
    <scope>NUCLEOTIDE SEQUENCE [LARGE SCALE GENOMIC DNA]</scope>
    <source>
        <strain evidence="1">Cfa_2016G</strain>
        <tissue evidence="1">Leaf</tissue>
    </source>
</reference>
<organism evidence="1 2">
    <name type="scientific">Carpinus fangiana</name>
    <dbReference type="NCBI Taxonomy" id="176857"/>
    <lineage>
        <taxon>Eukaryota</taxon>
        <taxon>Viridiplantae</taxon>
        <taxon>Streptophyta</taxon>
        <taxon>Embryophyta</taxon>
        <taxon>Tracheophyta</taxon>
        <taxon>Spermatophyta</taxon>
        <taxon>Magnoliopsida</taxon>
        <taxon>eudicotyledons</taxon>
        <taxon>Gunneridae</taxon>
        <taxon>Pentapetalae</taxon>
        <taxon>rosids</taxon>
        <taxon>fabids</taxon>
        <taxon>Fagales</taxon>
        <taxon>Betulaceae</taxon>
        <taxon>Carpinus</taxon>
    </lineage>
</organism>
<accession>A0A5N6RDH7</accession>
<evidence type="ECO:0000313" key="1">
    <source>
        <dbReference type="EMBL" id="KAE8076436.1"/>
    </source>
</evidence>
<proteinExistence type="predicted"/>